<dbReference type="HOGENOM" id="CLU_547453_0_0_1"/>
<organism evidence="1 2">
    <name type="scientific">Pseudozyma antarctica</name>
    <name type="common">Yeast</name>
    <name type="synonym">Candida antarctica</name>
    <dbReference type="NCBI Taxonomy" id="84753"/>
    <lineage>
        <taxon>Eukaryota</taxon>
        <taxon>Fungi</taxon>
        <taxon>Dikarya</taxon>
        <taxon>Basidiomycota</taxon>
        <taxon>Ustilaginomycotina</taxon>
        <taxon>Ustilaginomycetes</taxon>
        <taxon>Ustilaginales</taxon>
        <taxon>Ustilaginaceae</taxon>
        <taxon>Moesziomyces</taxon>
    </lineage>
</organism>
<evidence type="ECO:0000313" key="2">
    <source>
        <dbReference type="Proteomes" id="UP000053758"/>
    </source>
</evidence>
<keyword evidence="2" id="KW-1185">Reference proteome</keyword>
<sequence length="498" mass="55796">MCEKAADTSHADQMRELAGIDYDDFANLMEKSDALPTTKFKAVHYWPRSSSSNKEPSSKSERLGSGVKPLEVAEQVKKKVDEIVEITNIWGLYSDQVPEGEPARLNFQGFIYFLGTFRKSRDYFISFEIDVEGSDGEEVYKIDPSSGQKWPRGSYRSFPFRVSSNRGFALPSRVSNTRHPVDALASATSNVRFSSHSVSLPALSDPTIARQLPIDTICALTGVHLTGRAVRRRNPETLRSLQPLGLEVMFAASAAECACLHAAYSKGTANTKDSGSESGHAPPLKFKAIHHWPAPAVYSWPHSEDSDSEGPGFSGVLKHRFRHDYDWTSVCPEDLDTMLDRAIQAFIPDIRQEDYIVRPAICLDNETYIDVEVVNVAFFDDFYRIDLTCNGQFFEQEQAWAQIEPDQVLFVLSKLDRGVNPSEIAERIKVELTDSVEITSIFSIHSEQPTRGNDNHLNFEGSVYALGKFHSDCNSVDLSGIENIGNESHIHWLTRLDF</sequence>
<dbReference type="Proteomes" id="UP000053758">
    <property type="component" value="Unassembled WGS sequence"/>
</dbReference>
<dbReference type="GeneID" id="26304527"/>
<proteinExistence type="predicted"/>
<name>A0A081CFR7_PSEA2</name>
<dbReference type="EMBL" id="DF830076">
    <property type="protein sequence ID" value="GAK65513.1"/>
    <property type="molecule type" value="Genomic_DNA"/>
</dbReference>
<accession>A0A081CFR7</accession>
<dbReference type="AlphaFoldDB" id="A0A081CFR7"/>
<dbReference type="OrthoDB" id="10646799at2759"/>
<evidence type="ECO:0000313" key="1">
    <source>
        <dbReference type="EMBL" id="GAK65513.1"/>
    </source>
</evidence>
<protein>
    <submittedName>
        <fullName evidence="1">Uncharacterized protein</fullName>
    </submittedName>
</protein>
<dbReference type="RefSeq" id="XP_014656176.1">
    <property type="nucleotide sequence ID" value="XM_014800690.1"/>
</dbReference>
<reference evidence="2" key="1">
    <citation type="journal article" date="2014" name="Genome Announc.">
        <title>Draft Genome Sequence of the Yeast Pseudozyma antarctica Type Strain JCM10317, a Producer of the Glycolipid Biosurfactants, Mannosylerythritol Lipids.</title>
        <authorList>
            <person name="Saika A."/>
            <person name="Koike H."/>
            <person name="Hori T."/>
            <person name="Fukuoka T."/>
            <person name="Sato S."/>
            <person name="Habe H."/>
            <person name="Kitamoto D."/>
            <person name="Morita T."/>
        </authorList>
    </citation>
    <scope>NUCLEOTIDE SEQUENCE [LARGE SCALE GENOMIC DNA]</scope>
    <source>
        <strain evidence="2">JCM 10317</strain>
    </source>
</reference>
<gene>
    <name evidence="1" type="ORF">PAN0_009c3730</name>
</gene>